<evidence type="ECO:0000313" key="3">
    <source>
        <dbReference type="Proteomes" id="UP000029409"/>
    </source>
</evidence>
<accession>A0A089HQZ3</accession>
<dbReference type="RefSeq" id="WP_042206621.1">
    <property type="nucleotide sequence ID" value="NZ_CP009288.1"/>
</dbReference>
<dbReference type="EMBL" id="CP009288">
    <property type="protein sequence ID" value="AIQ12793.1"/>
    <property type="molecule type" value="Genomic_DNA"/>
</dbReference>
<dbReference type="eggNOG" id="ENOG5033JG1">
    <property type="taxonomic scope" value="Bacteria"/>
</dbReference>
<dbReference type="STRING" id="44251.PDUR_13410"/>
<dbReference type="AlphaFoldDB" id="A0A089HQZ3"/>
<proteinExistence type="predicted"/>
<evidence type="ECO:0000256" key="1">
    <source>
        <dbReference type="SAM" id="Phobius"/>
    </source>
</evidence>
<dbReference type="OrthoDB" id="2598336at2"/>
<sequence length="212" mass="23530">MITHSLSESDIFATSGDEAVVLTPDTIYAKVKMEKAKQYINGVTGDAGVKERLHSDETIAISAITRIAANKKTGWIRLYTKINGKKDSEFIVIEDAQVKQQFIDKLYTYMQGSHTYRIEEYSAFKAGIKPSLTLVITILVGMVLTWLAMDAKNGPERTMYVKASVKLVYELLLIIGPLGVIIIAGIVALITLYVLVRRVSNPPVMVMIDKKC</sequence>
<keyword evidence="1" id="KW-0472">Membrane</keyword>
<name>A0A089HQZ3_PAEDU</name>
<reference evidence="2 3" key="1">
    <citation type="submission" date="2014-08" db="EMBL/GenBank/DDBJ databases">
        <title>Comparative genomics of the Paenibacillus odorifer group.</title>
        <authorList>
            <person name="den Bakker H.C."/>
            <person name="Tsai Y.-C."/>
            <person name="Martin N."/>
            <person name="Korlach J."/>
            <person name="Wiedmann M."/>
        </authorList>
    </citation>
    <scope>NUCLEOTIDE SEQUENCE [LARGE SCALE GENOMIC DNA]</scope>
    <source>
        <strain evidence="2 3">DSM 1735</strain>
    </source>
</reference>
<keyword evidence="1" id="KW-1133">Transmembrane helix</keyword>
<dbReference type="KEGG" id="pdu:PDUR_13410"/>
<keyword evidence="1" id="KW-0812">Transmembrane</keyword>
<protein>
    <submittedName>
        <fullName evidence="2">Uncharacterized protein</fullName>
    </submittedName>
</protein>
<feature type="transmembrane region" description="Helical" evidence="1">
    <location>
        <begin position="131"/>
        <end position="149"/>
    </location>
</feature>
<gene>
    <name evidence="2" type="ORF">PDUR_13410</name>
</gene>
<evidence type="ECO:0000313" key="2">
    <source>
        <dbReference type="EMBL" id="AIQ12793.1"/>
    </source>
</evidence>
<dbReference type="Proteomes" id="UP000029409">
    <property type="component" value="Chromosome"/>
</dbReference>
<feature type="transmembrane region" description="Helical" evidence="1">
    <location>
        <begin position="169"/>
        <end position="196"/>
    </location>
</feature>
<organism evidence="2 3">
    <name type="scientific">Paenibacillus durus</name>
    <name type="common">Paenibacillus azotofixans</name>
    <dbReference type="NCBI Taxonomy" id="44251"/>
    <lineage>
        <taxon>Bacteria</taxon>
        <taxon>Bacillati</taxon>
        <taxon>Bacillota</taxon>
        <taxon>Bacilli</taxon>
        <taxon>Bacillales</taxon>
        <taxon>Paenibacillaceae</taxon>
        <taxon>Paenibacillus</taxon>
    </lineage>
</organism>
<keyword evidence="3" id="KW-1185">Reference proteome</keyword>